<dbReference type="STRING" id="231916.A0A409WG38"/>
<feature type="compositionally biased region" description="Pro residues" evidence="1">
    <location>
        <begin position="587"/>
        <end position="596"/>
    </location>
</feature>
<comment type="caution">
    <text evidence="2">The sequence shown here is derived from an EMBL/GenBank/DDBJ whole genome shotgun (WGS) entry which is preliminary data.</text>
</comment>
<feature type="compositionally biased region" description="Polar residues" evidence="1">
    <location>
        <begin position="459"/>
        <end position="472"/>
    </location>
</feature>
<sequence length="847" mass="92362">MVNPGAFRGSRKEFLISQKAAYAEAVVGGYVADALADIQRKYFKRYPVDLAHDEEPSEEHLAAVDDNAPDPEIPDPDRSKLTDEEYLVALAEVKERGLRIRYRKAQIKRWMAYQYMKDQDTDSSPETASNASYNAVISQMLGKEPGRPRRKTAVNVWRKTQRHEIETKVKELAAAQGTAKDHLAALRDKVARDMFNALPSATKEIWTKKADQESEAALAKWKQEFKDEPSLTPAERQKCIQALTRVSQPILDAFAKTTGWKVTLLAGGPEPADGGKLNIISVHSGFTTGPIKMNFGRSERADYKRAVVPVFGKFLKKCYTPEDCRSSALDTDEGVAPLSEAELETNGATLDGFDDLDSGESRDANAMDVDVATSTPQPCTSSQPPTTSSEPPPTTSSISSSEPPPANASIESSSPMLPAEGISSLPPPEEDPATPPLDQPPSPPPACSATPPRALSNPAFPQTPSRAPSSKASSLETPPESPSSPTSSLPRREVLLPVLENPAPATSGAESTVTPSWEALPPDLPDVQMACPSNGDRLDIESESEPFPFRIISPPARASSVSLTPPPSPPRSPAPTSRQLRPDHHSPPAPAQPQPPSTELSTSSESPSTTPPVADLPPSLPSSTGSPTLEKAKADATKASPAKRSSTENSDTRLRKRSRTSLASTPSSTGPAISSPGDVAKIPKPPAAPAWFCDALTMLQANDLGQEWRTLLESWLELEVNANFKERGKLGTRFRPTCVGDWIQRRRSTTWRPAFDLPDMEKKFFKWWASLQPEWRILEDERINFSAVDGDWEDLRRTGLNGLYSLFVALFYWGINVAHGTQAYDRWLDAVRDVQLACNKMVESIKK</sequence>
<feature type="compositionally biased region" description="Basic and acidic residues" evidence="1">
    <location>
        <begin position="54"/>
        <end position="63"/>
    </location>
</feature>
<evidence type="ECO:0000313" key="3">
    <source>
        <dbReference type="Proteomes" id="UP000284706"/>
    </source>
</evidence>
<keyword evidence="3" id="KW-1185">Reference proteome</keyword>
<feature type="compositionally biased region" description="Low complexity" evidence="1">
    <location>
        <begin position="473"/>
        <end position="489"/>
    </location>
</feature>
<gene>
    <name evidence="2" type="ORF">CVT26_006140</name>
</gene>
<organism evidence="2 3">
    <name type="scientific">Gymnopilus dilepis</name>
    <dbReference type="NCBI Taxonomy" id="231916"/>
    <lineage>
        <taxon>Eukaryota</taxon>
        <taxon>Fungi</taxon>
        <taxon>Dikarya</taxon>
        <taxon>Basidiomycota</taxon>
        <taxon>Agaricomycotina</taxon>
        <taxon>Agaricomycetes</taxon>
        <taxon>Agaricomycetidae</taxon>
        <taxon>Agaricales</taxon>
        <taxon>Agaricineae</taxon>
        <taxon>Hymenogastraceae</taxon>
        <taxon>Gymnopilus</taxon>
    </lineage>
</organism>
<feature type="compositionally biased region" description="Pro residues" evidence="1">
    <location>
        <begin position="433"/>
        <end position="446"/>
    </location>
</feature>
<dbReference type="AlphaFoldDB" id="A0A409WG38"/>
<protein>
    <submittedName>
        <fullName evidence="2">Uncharacterized protein</fullName>
    </submittedName>
</protein>
<feature type="region of interest" description="Disordered" evidence="1">
    <location>
        <begin position="340"/>
        <end position="681"/>
    </location>
</feature>
<feature type="compositionally biased region" description="Low complexity" evidence="1">
    <location>
        <begin position="373"/>
        <end position="415"/>
    </location>
</feature>
<dbReference type="Proteomes" id="UP000284706">
    <property type="component" value="Unassembled WGS sequence"/>
</dbReference>
<dbReference type="InParanoid" id="A0A409WG38"/>
<feature type="compositionally biased region" description="Low complexity" evidence="1">
    <location>
        <begin position="597"/>
        <end position="612"/>
    </location>
</feature>
<accession>A0A409WG38</accession>
<evidence type="ECO:0000256" key="1">
    <source>
        <dbReference type="SAM" id="MobiDB-lite"/>
    </source>
</evidence>
<name>A0A409WG38_9AGAR</name>
<proteinExistence type="predicted"/>
<evidence type="ECO:0000313" key="2">
    <source>
        <dbReference type="EMBL" id="PPQ77494.1"/>
    </source>
</evidence>
<reference evidence="2 3" key="1">
    <citation type="journal article" date="2018" name="Evol. Lett.">
        <title>Horizontal gene cluster transfer increased hallucinogenic mushroom diversity.</title>
        <authorList>
            <person name="Reynolds H.T."/>
            <person name="Vijayakumar V."/>
            <person name="Gluck-Thaler E."/>
            <person name="Korotkin H.B."/>
            <person name="Matheny P.B."/>
            <person name="Slot J.C."/>
        </authorList>
    </citation>
    <scope>NUCLEOTIDE SEQUENCE [LARGE SCALE GENOMIC DNA]</scope>
    <source>
        <strain evidence="2 3">SRW20</strain>
    </source>
</reference>
<dbReference type="OrthoDB" id="3250313at2759"/>
<feature type="region of interest" description="Disordered" evidence="1">
    <location>
        <begin position="54"/>
        <end position="80"/>
    </location>
</feature>
<feature type="compositionally biased region" description="Polar residues" evidence="1">
    <location>
        <begin position="660"/>
        <end position="672"/>
    </location>
</feature>
<dbReference type="EMBL" id="NHYE01005082">
    <property type="protein sequence ID" value="PPQ77494.1"/>
    <property type="molecule type" value="Genomic_DNA"/>
</dbReference>
<feature type="compositionally biased region" description="Pro residues" evidence="1">
    <location>
        <begin position="564"/>
        <end position="573"/>
    </location>
</feature>